<evidence type="ECO:0000256" key="1">
    <source>
        <dbReference type="ARBA" id="ARBA00006484"/>
    </source>
</evidence>
<dbReference type="EMBL" id="BARX01000021">
    <property type="protein sequence ID" value="GAD02870.1"/>
    <property type="molecule type" value="Genomic_DNA"/>
</dbReference>
<dbReference type="Gene3D" id="3.40.50.720">
    <property type="entry name" value="NAD(P)-binding Rossmann-like Domain"/>
    <property type="match status" value="1"/>
</dbReference>
<reference evidence="3" key="1">
    <citation type="journal article" date="2013" name="Genome Announc.">
        <title>Draft Genome Sequence of Agarivorans albus Strain MKT 106T, an Agarolytic Marine Bacterium.</title>
        <authorList>
            <person name="Yasuike M."/>
            <person name="Nakamura Y."/>
            <person name="Kai W."/>
            <person name="Fujiwara A."/>
            <person name="Fukui Y."/>
            <person name="Satomi M."/>
            <person name="Sano M."/>
        </authorList>
    </citation>
    <scope>NUCLEOTIDE SEQUENCE [LARGE SCALE GENOMIC DNA]</scope>
</reference>
<organism evidence="3 4">
    <name type="scientific">Agarivorans albus MKT 106</name>
    <dbReference type="NCBI Taxonomy" id="1331007"/>
    <lineage>
        <taxon>Bacteria</taxon>
        <taxon>Pseudomonadati</taxon>
        <taxon>Pseudomonadota</taxon>
        <taxon>Gammaproteobacteria</taxon>
        <taxon>Alteromonadales</taxon>
        <taxon>Alteromonadaceae</taxon>
        <taxon>Agarivorans</taxon>
    </lineage>
</organism>
<dbReference type="GO" id="GO:0016491">
    <property type="term" value="F:oxidoreductase activity"/>
    <property type="evidence" value="ECO:0007669"/>
    <property type="project" value="UniProtKB-KW"/>
</dbReference>
<keyword evidence="4" id="KW-1185">Reference proteome</keyword>
<dbReference type="AlphaFoldDB" id="R9PNK6"/>
<dbReference type="InterPro" id="IPR036291">
    <property type="entry name" value="NAD(P)-bd_dom_sf"/>
</dbReference>
<dbReference type="SUPFAM" id="SSF51735">
    <property type="entry name" value="NAD(P)-binding Rossmann-fold domains"/>
    <property type="match status" value="1"/>
</dbReference>
<gene>
    <name evidence="3" type="ORF">AALB_2950</name>
</gene>
<dbReference type="STRING" id="1331007.AALB_2950"/>
<dbReference type="RefSeq" id="WP_016402637.1">
    <property type="nucleotide sequence ID" value="NZ_BARX01000021.1"/>
</dbReference>
<dbReference type="CDD" id="cd05233">
    <property type="entry name" value="SDR_c"/>
    <property type="match status" value="1"/>
</dbReference>
<comment type="caution">
    <text evidence="3">The sequence shown here is derived from an EMBL/GenBank/DDBJ whole genome shotgun (WGS) entry which is preliminary data.</text>
</comment>
<dbReference type="PRINTS" id="PR00081">
    <property type="entry name" value="GDHRDH"/>
</dbReference>
<evidence type="ECO:0000256" key="2">
    <source>
        <dbReference type="ARBA" id="ARBA00023002"/>
    </source>
</evidence>
<evidence type="ECO:0000313" key="3">
    <source>
        <dbReference type="EMBL" id="GAD02870.1"/>
    </source>
</evidence>
<dbReference type="Proteomes" id="UP000014461">
    <property type="component" value="Unassembled WGS sequence"/>
</dbReference>
<proteinExistence type="inferred from homology"/>
<sequence>MQNTTHFSGKTALIMGASRGIGLATAQVLASLGAKVVLAARNEQEIGKQALLIKQQGEIADAITCDVSQYSSVLNAVDYCLSLHGQIDFLINNAGVIEPLTTLVESDPSLWGLAADINYKGVYHGMRAVLPHMIKG</sequence>
<dbReference type="InterPro" id="IPR002347">
    <property type="entry name" value="SDR_fam"/>
</dbReference>
<protein>
    <submittedName>
        <fullName evidence="3">Dehydrogenases with different specificities</fullName>
    </submittedName>
</protein>
<comment type="similarity">
    <text evidence="1">Belongs to the short-chain dehydrogenases/reductases (SDR) family.</text>
</comment>
<keyword evidence="2" id="KW-0560">Oxidoreductase</keyword>
<dbReference type="Pfam" id="PF00106">
    <property type="entry name" value="adh_short"/>
    <property type="match status" value="1"/>
</dbReference>
<evidence type="ECO:0000313" key="4">
    <source>
        <dbReference type="Proteomes" id="UP000014461"/>
    </source>
</evidence>
<dbReference type="PANTHER" id="PTHR44196:SF1">
    <property type="entry name" value="DEHYDROGENASE_REDUCTASE SDR FAMILY MEMBER 7B"/>
    <property type="match status" value="1"/>
</dbReference>
<dbReference type="GO" id="GO:0016020">
    <property type="term" value="C:membrane"/>
    <property type="evidence" value="ECO:0007669"/>
    <property type="project" value="TreeGrafter"/>
</dbReference>
<accession>R9PNK6</accession>
<dbReference type="OrthoDB" id="9787298at2"/>
<name>R9PNK6_AGAAL</name>
<dbReference type="PANTHER" id="PTHR44196">
    <property type="entry name" value="DEHYDROGENASE/REDUCTASE SDR FAMILY MEMBER 7B"/>
    <property type="match status" value="1"/>
</dbReference>